<dbReference type="AlphaFoldDB" id="B4S594"/>
<protein>
    <recommendedName>
        <fullName evidence="2">Thiamine-binding protein domain-containing protein</fullName>
    </recommendedName>
</protein>
<dbReference type="RefSeq" id="WP_012506573.1">
    <property type="nucleotide sequence ID" value="NC_011059.1"/>
</dbReference>
<evidence type="ECO:0000313" key="3">
    <source>
        <dbReference type="EMBL" id="ACF47040.1"/>
    </source>
</evidence>
<accession>B4S594</accession>
<dbReference type="InterPro" id="IPR002767">
    <property type="entry name" value="Thiamine_BP"/>
</dbReference>
<name>B4S594_PROA2</name>
<gene>
    <name evidence="3" type="ordered locus">Paes_2030</name>
</gene>
<dbReference type="InterPro" id="IPR029756">
    <property type="entry name" value="MTH1187/YkoF-like"/>
</dbReference>
<dbReference type="eggNOG" id="COG0011">
    <property type="taxonomic scope" value="Bacteria"/>
</dbReference>
<evidence type="ECO:0000313" key="4">
    <source>
        <dbReference type="Proteomes" id="UP000002725"/>
    </source>
</evidence>
<dbReference type="SUPFAM" id="SSF89957">
    <property type="entry name" value="MTH1187/YkoF-like"/>
    <property type="match status" value="1"/>
</dbReference>
<dbReference type="NCBIfam" id="TIGR00106">
    <property type="entry name" value="MTH1187 family thiamine-binding protein"/>
    <property type="match status" value="1"/>
</dbReference>
<proteinExistence type="inferred from homology"/>
<evidence type="ECO:0000256" key="1">
    <source>
        <dbReference type="ARBA" id="ARBA00010272"/>
    </source>
</evidence>
<feature type="domain" description="Thiamine-binding protein" evidence="2">
    <location>
        <begin position="4"/>
        <end position="95"/>
    </location>
</feature>
<dbReference type="GO" id="GO:0005829">
    <property type="term" value="C:cytosol"/>
    <property type="evidence" value="ECO:0007669"/>
    <property type="project" value="TreeGrafter"/>
</dbReference>
<dbReference type="HOGENOM" id="CLU_137479_3_1_10"/>
<dbReference type="InterPro" id="IPR051614">
    <property type="entry name" value="UPF0045_domain"/>
</dbReference>
<sequence length="102" mass="11295">MALVDITIIPLDGRSGGLGALVAELEALLDKSGLEYRLHDMGTTVCGSADELFDIARRLHEHLFSKGAARVYTVMKLDDRRDREVRLGDKIASVERGRDSLR</sequence>
<dbReference type="EMBL" id="CP001108">
    <property type="protein sequence ID" value="ACF47040.1"/>
    <property type="molecule type" value="Genomic_DNA"/>
</dbReference>
<dbReference type="Gene3D" id="3.30.70.930">
    <property type="match status" value="1"/>
</dbReference>
<reference evidence="3" key="1">
    <citation type="submission" date="2008-06" db="EMBL/GenBank/DDBJ databases">
        <title>Complete sequence of chromosome of Prosthecochloris aestuarii DSM 271.</title>
        <authorList>
            <consortium name="US DOE Joint Genome Institute"/>
            <person name="Lucas S."/>
            <person name="Copeland A."/>
            <person name="Lapidus A."/>
            <person name="Glavina del Rio T."/>
            <person name="Dalin E."/>
            <person name="Tice H."/>
            <person name="Bruce D."/>
            <person name="Goodwin L."/>
            <person name="Pitluck S."/>
            <person name="Schmutz J."/>
            <person name="Larimer F."/>
            <person name="Land M."/>
            <person name="Hauser L."/>
            <person name="Kyrpides N."/>
            <person name="Anderson I."/>
            <person name="Liu Z."/>
            <person name="Li T."/>
            <person name="Zhao F."/>
            <person name="Overmann J."/>
            <person name="Bryant D.A."/>
            <person name="Richardson P."/>
        </authorList>
    </citation>
    <scope>NUCLEOTIDE SEQUENCE [LARGE SCALE GENOMIC DNA]</scope>
    <source>
        <strain evidence="3">DSM 271</strain>
    </source>
</reference>
<dbReference type="STRING" id="290512.Paes_2030"/>
<dbReference type="PANTHER" id="PTHR33777:SF1">
    <property type="entry name" value="UPF0045 PROTEIN ECM15"/>
    <property type="match status" value="1"/>
</dbReference>
<comment type="similarity">
    <text evidence="1">Belongs to the UPF0045 family.</text>
</comment>
<dbReference type="Proteomes" id="UP000002725">
    <property type="component" value="Chromosome"/>
</dbReference>
<evidence type="ECO:0000259" key="2">
    <source>
        <dbReference type="Pfam" id="PF01910"/>
    </source>
</evidence>
<organism evidence="3 4">
    <name type="scientific">Prosthecochloris aestuarii (strain DSM 271 / SK 413)</name>
    <dbReference type="NCBI Taxonomy" id="290512"/>
    <lineage>
        <taxon>Bacteria</taxon>
        <taxon>Pseudomonadati</taxon>
        <taxon>Chlorobiota</taxon>
        <taxon>Chlorobiia</taxon>
        <taxon>Chlorobiales</taxon>
        <taxon>Chlorobiaceae</taxon>
        <taxon>Prosthecochloris</taxon>
    </lineage>
</organism>
<dbReference type="PANTHER" id="PTHR33777">
    <property type="entry name" value="UPF0045 PROTEIN ECM15"/>
    <property type="match status" value="1"/>
</dbReference>
<keyword evidence="4" id="KW-1185">Reference proteome</keyword>
<dbReference type="Pfam" id="PF01910">
    <property type="entry name" value="Thiamine_BP"/>
    <property type="match status" value="1"/>
</dbReference>
<dbReference type="KEGG" id="paa:Paes_2030"/>